<keyword evidence="1" id="KW-0479">Metal-binding</keyword>
<evidence type="ECO:0000313" key="4">
    <source>
        <dbReference type="Proteomes" id="UP000261600"/>
    </source>
</evidence>
<reference evidence="3" key="1">
    <citation type="submission" date="2025-08" db="UniProtKB">
        <authorList>
            <consortium name="Ensembl"/>
        </authorList>
    </citation>
    <scope>IDENTIFICATION</scope>
</reference>
<dbReference type="Proteomes" id="UP000261600">
    <property type="component" value="Unplaced"/>
</dbReference>
<proteinExistence type="predicted"/>
<keyword evidence="1" id="KW-0863">Zinc-finger</keyword>
<dbReference type="GO" id="GO:0003676">
    <property type="term" value="F:nucleic acid binding"/>
    <property type="evidence" value="ECO:0007669"/>
    <property type="project" value="InterPro"/>
</dbReference>
<accession>A0A3Q3JI45</accession>
<feature type="domain" description="CCHC-type" evidence="2">
    <location>
        <begin position="50"/>
        <end position="65"/>
    </location>
</feature>
<dbReference type="Pfam" id="PF00098">
    <property type="entry name" value="zf-CCHC"/>
    <property type="match status" value="1"/>
</dbReference>
<evidence type="ECO:0000256" key="1">
    <source>
        <dbReference type="PROSITE-ProRule" id="PRU00047"/>
    </source>
</evidence>
<protein>
    <recommendedName>
        <fullName evidence="2">CCHC-type domain-containing protein</fullName>
    </recommendedName>
</protein>
<evidence type="ECO:0000313" key="3">
    <source>
        <dbReference type="Ensembl" id="ENSMALP00000013702.1"/>
    </source>
</evidence>
<dbReference type="InterPro" id="IPR001878">
    <property type="entry name" value="Znf_CCHC"/>
</dbReference>
<dbReference type="SUPFAM" id="SSF57756">
    <property type="entry name" value="Retrovirus zinc finger-like domains"/>
    <property type="match status" value="1"/>
</dbReference>
<dbReference type="SMART" id="SM00343">
    <property type="entry name" value="ZnF_C2HC"/>
    <property type="match status" value="1"/>
</dbReference>
<dbReference type="InterPro" id="IPR036875">
    <property type="entry name" value="Znf_CCHC_sf"/>
</dbReference>
<organism evidence="3 4">
    <name type="scientific">Monopterus albus</name>
    <name type="common">Swamp eel</name>
    <dbReference type="NCBI Taxonomy" id="43700"/>
    <lineage>
        <taxon>Eukaryota</taxon>
        <taxon>Metazoa</taxon>
        <taxon>Chordata</taxon>
        <taxon>Craniata</taxon>
        <taxon>Vertebrata</taxon>
        <taxon>Euteleostomi</taxon>
        <taxon>Actinopterygii</taxon>
        <taxon>Neopterygii</taxon>
        <taxon>Teleostei</taxon>
        <taxon>Neoteleostei</taxon>
        <taxon>Acanthomorphata</taxon>
        <taxon>Anabantaria</taxon>
        <taxon>Synbranchiformes</taxon>
        <taxon>Synbranchidae</taxon>
        <taxon>Monopterus</taxon>
    </lineage>
</organism>
<reference evidence="3" key="2">
    <citation type="submission" date="2025-09" db="UniProtKB">
        <authorList>
            <consortium name="Ensembl"/>
        </authorList>
    </citation>
    <scope>IDENTIFICATION</scope>
</reference>
<name>A0A3Q3JI45_MONAL</name>
<sequence>KTLNPHAYTILSLGWASPCYTGTRGHGSRKRERGCDHGFGGCLSVPQDTCDLCGKQGHWAKDCPDKRSHCSQ</sequence>
<keyword evidence="1" id="KW-0862">Zinc</keyword>
<dbReference type="AlphaFoldDB" id="A0A3Q3JI45"/>
<dbReference type="Gene3D" id="4.10.60.10">
    <property type="entry name" value="Zinc finger, CCHC-type"/>
    <property type="match status" value="1"/>
</dbReference>
<dbReference type="PROSITE" id="PS50158">
    <property type="entry name" value="ZF_CCHC"/>
    <property type="match status" value="1"/>
</dbReference>
<dbReference type="Ensembl" id="ENSMALT00000013997.1">
    <property type="protein sequence ID" value="ENSMALP00000013702.1"/>
    <property type="gene ID" value="ENSMALG00000009679.1"/>
</dbReference>
<evidence type="ECO:0000259" key="2">
    <source>
        <dbReference type="PROSITE" id="PS50158"/>
    </source>
</evidence>
<keyword evidence="4" id="KW-1185">Reference proteome</keyword>
<dbReference type="GO" id="GO:0008270">
    <property type="term" value="F:zinc ion binding"/>
    <property type="evidence" value="ECO:0007669"/>
    <property type="project" value="UniProtKB-KW"/>
</dbReference>